<dbReference type="Gene3D" id="3.30.1490.20">
    <property type="entry name" value="ATP-grasp fold, A domain"/>
    <property type="match status" value="1"/>
</dbReference>
<dbReference type="InterPro" id="IPR011761">
    <property type="entry name" value="ATP-grasp"/>
</dbReference>
<dbReference type="InterPro" id="IPR005479">
    <property type="entry name" value="CPAse_ATP-bd"/>
</dbReference>
<comment type="caution">
    <text evidence="3">The sequence shown here is derived from an EMBL/GenBank/DDBJ whole genome shotgun (WGS) entry which is preliminary data.</text>
</comment>
<accession>A0A1U7IG86</accession>
<evidence type="ECO:0000313" key="3">
    <source>
        <dbReference type="EMBL" id="OKH36027.1"/>
    </source>
</evidence>
<sequence length="636" mass="71557">MVRERINDDPRVNARHKDAFDIFNLKHYVGPNPYLSTAAIVFDFDFTGYLEPSSIGDYVGEIGKLCPQLKDKEYESYGHLFAETIMDVGKLQMGLHPKEWSINPYKNYQRIAIETIHARTTKSVIYFVWDWLEAITQNDDFSFQKKFKPLQEMFRASVYGGPTVYSLFRTATQKGIPVFYLWDEGLMQYGYGKKLVRGVATTFDRDSHLDSDFTTRKDDCKAFLDTLGFPVPKGEIVRTLSGALDAADIVGYPVAIKPVVGHKGIGVTANVQNGEEVEHAFYRALKAIPESQPVDIIVEKSYQGSDFRLLCVNGKFVAATERRPAWVVGDGYSTISELIAKENAKPERLDTPTSPMGKIQVDEAMEMFLDEQNLTMDSVIEAEKTVYLRKVANLSAGGVSIDATSTVHPDNIILAQDVAQHFRLVCMGIDVIAGTLAESWKSGNFAIIEINAAPGIFMHLNPAFGESIDVPSFIIETFFKSAIDSRIPIITFNRISLKELEETIDHILLKYPGWTIGAVCRQGVFVNRSEKVMHKDYNTNVQSLLRNPKLDLLIAEYCEDILESDGMFYQGSNIIVLDNPTTTEKTLVRNAYEDATIVEKQGDNISIRRQGWMENYQLRPGESFTPVYLKQIGVIL</sequence>
<protein>
    <submittedName>
        <fullName evidence="3">Cyanophycin synthetase</fullName>
    </submittedName>
</protein>
<keyword evidence="1" id="KW-0067">ATP-binding</keyword>
<dbReference type="SUPFAM" id="SSF56059">
    <property type="entry name" value="Glutathione synthetase ATP-binding domain-like"/>
    <property type="match status" value="1"/>
</dbReference>
<dbReference type="InterPro" id="IPR013815">
    <property type="entry name" value="ATP_grasp_subdomain_1"/>
</dbReference>
<evidence type="ECO:0000259" key="2">
    <source>
        <dbReference type="PROSITE" id="PS50975"/>
    </source>
</evidence>
<gene>
    <name evidence="3" type="ORF">NIES2119_18715</name>
</gene>
<dbReference type="PANTHER" id="PTHR21621:SF0">
    <property type="entry name" value="BETA-CITRYLGLUTAMATE SYNTHASE B-RELATED"/>
    <property type="match status" value="1"/>
</dbReference>
<organism evidence="3 4">
    <name type="scientific">[Phormidium ambiguum] IAM M-71</name>
    <dbReference type="NCBI Taxonomy" id="454136"/>
    <lineage>
        <taxon>Bacteria</taxon>
        <taxon>Bacillati</taxon>
        <taxon>Cyanobacteriota</taxon>
        <taxon>Cyanophyceae</taxon>
        <taxon>Oscillatoriophycideae</taxon>
        <taxon>Aerosakkonematales</taxon>
        <taxon>Aerosakkonemataceae</taxon>
        <taxon>Floridanema</taxon>
    </lineage>
</organism>
<dbReference type="GO" id="GO:0005737">
    <property type="term" value="C:cytoplasm"/>
    <property type="evidence" value="ECO:0007669"/>
    <property type="project" value="TreeGrafter"/>
</dbReference>
<evidence type="ECO:0000313" key="4">
    <source>
        <dbReference type="Proteomes" id="UP000185860"/>
    </source>
</evidence>
<reference evidence="3 4" key="1">
    <citation type="submission" date="2016-11" db="EMBL/GenBank/DDBJ databases">
        <title>Draft Genome Sequences of Nine Cyanobacterial Strains from Diverse Habitats.</title>
        <authorList>
            <person name="Zhu T."/>
            <person name="Hou S."/>
            <person name="Lu X."/>
            <person name="Hess W.R."/>
        </authorList>
    </citation>
    <scope>NUCLEOTIDE SEQUENCE [LARGE SCALE GENOMIC DNA]</scope>
    <source>
        <strain evidence="3 4">IAM M-71</strain>
    </source>
</reference>
<name>A0A1U7IG86_9CYAN</name>
<feature type="domain" description="ATP-grasp" evidence="2">
    <location>
        <begin position="221"/>
        <end position="479"/>
    </location>
</feature>
<dbReference type="RefSeq" id="WP_073595022.1">
    <property type="nucleotide sequence ID" value="NZ_MRCE01000018.1"/>
</dbReference>
<dbReference type="STRING" id="454136.NIES2119_18715"/>
<evidence type="ECO:0000256" key="1">
    <source>
        <dbReference type="PROSITE-ProRule" id="PRU00409"/>
    </source>
</evidence>
<dbReference type="GO" id="GO:0046872">
    <property type="term" value="F:metal ion binding"/>
    <property type="evidence" value="ECO:0007669"/>
    <property type="project" value="InterPro"/>
</dbReference>
<dbReference type="Gene3D" id="3.30.470.20">
    <property type="entry name" value="ATP-grasp fold, B domain"/>
    <property type="match status" value="1"/>
</dbReference>
<keyword evidence="1" id="KW-0547">Nucleotide-binding</keyword>
<dbReference type="Pfam" id="PF02786">
    <property type="entry name" value="CPSase_L_D2"/>
    <property type="match status" value="1"/>
</dbReference>
<dbReference type="EMBL" id="MRCE01000018">
    <property type="protein sequence ID" value="OKH36027.1"/>
    <property type="molecule type" value="Genomic_DNA"/>
</dbReference>
<dbReference type="PROSITE" id="PS50975">
    <property type="entry name" value="ATP_GRASP"/>
    <property type="match status" value="1"/>
</dbReference>
<dbReference type="Proteomes" id="UP000185860">
    <property type="component" value="Unassembled WGS sequence"/>
</dbReference>
<dbReference type="GO" id="GO:0009432">
    <property type="term" value="P:SOS response"/>
    <property type="evidence" value="ECO:0007669"/>
    <property type="project" value="TreeGrafter"/>
</dbReference>
<dbReference type="PANTHER" id="PTHR21621">
    <property type="entry name" value="RIBOSOMAL PROTEIN S6 MODIFICATION PROTEIN"/>
    <property type="match status" value="1"/>
</dbReference>
<proteinExistence type="predicted"/>
<dbReference type="AlphaFoldDB" id="A0A1U7IG86"/>
<dbReference type="OrthoDB" id="9803907at2"/>
<dbReference type="GO" id="GO:0018169">
    <property type="term" value="F:ribosomal S6-glutamic acid ligase activity"/>
    <property type="evidence" value="ECO:0007669"/>
    <property type="project" value="TreeGrafter"/>
</dbReference>
<dbReference type="GO" id="GO:0005524">
    <property type="term" value="F:ATP binding"/>
    <property type="evidence" value="ECO:0007669"/>
    <property type="project" value="UniProtKB-UniRule"/>
</dbReference>